<dbReference type="InterPro" id="IPR021139">
    <property type="entry name" value="NYN"/>
</dbReference>
<evidence type="ECO:0000313" key="2">
    <source>
        <dbReference type="EMBL" id="MDB9485038.1"/>
    </source>
</evidence>
<accession>A0ABT5A0J8</accession>
<reference evidence="2 3" key="1">
    <citation type="submission" date="2023-01" db="EMBL/GenBank/DDBJ databases">
        <title>Genomes from the Australian National Cyanobacteria Reference Collection.</title>
        <authorList>
            <person name="Willis A."/>
            <person name="Lee E.M.F."/>
        </authorList>
    </citation>
    <scope>NUCLEOTIDE SEQUENCE [LARGE SCALE GENOMIC DNA]</scope>
    <source>
        <strain evidence="2 3">CS-537/01</strain>
    </source>
</reference>
<feature type="domain" description="NYN" evidence="1">
    <location>
        <begin position="6"/>
        <end position="158"/>
    </location>
</feature>
<keyword evidence="3" id="KW-1185">Reference proteome</keyword>
<evidence type="ECO:0000259" key="1">
    <source>
        <dbReference type="Pfam" id="PF01936"/>
    </source>
</evidence>
<dbReference type="RefSeq" id="WP_271804558.1">
    <property type="nucleotide sequence ID" value="NZ_JAQMTU010000005.1"/>
</dbReference>
<evidence type="ECO:0000313" key="3">
    <source>
        <dbReference type="Proteomes" id="UP001212123"/>
    </source>
</evidence>
<dbReference type="Pfam" id="PF01936">
    <property type="entry name" value="NYN"/>
    <property type="match status" value="1"/>
</dbReference>
<protein>
    <submittedName>
        <fullName evidence="2">NYN domain-containing protein</fullName>
    </submittedName>
</protein>
<organism evidence="2 3">
    <name type="scientific">Dolichospermum circinale CS-537/01</name>
    <dbReference type="NCBI Taxonomy" id="3021739"/>
    <lineage>
        <taxon>Bacteria</taxon>
        <taxon>Bacillati</taxon>
        <taxon>Cyanobacteriota</taxon>
        <taxon>Cyanophyceae</taxon>
        <taxon>Nostocales</taxon>
        <taxon>Aphanizomenonaceae</taxon>
        <taxon>Dolichospermum</taxon>
        <taxon>Dolichospermum circinale</taxon>
    </lineage>
</organism>
<name>A0ABT5A0J8_9CYAN</name>
<comment type="caution">
    <text evidence="2">The sequence shown here is derived from an EMBL/GenBank/DDBJ whole genome shotgun (WGS) entry which is preliminary data.</text>
</comment>
<dbReference type="EMBL" id="JAQMTU010000005">
    <property type="protein sequence ID" value="MDB9485038.1"/>
    <property type="molecule type" value="Genomic_DNA"/>
</dbReference>
<proteinExistence type="predicted"/>
<sequence>MSGLHLFIDNSNLYIEAQRVARENFFYDDRLIIRLRINYGSLLEEIKLQRHLDEIILVGSEPPQNDILWDKLKKLNIKPRIFKRSFSGKEKRVDAEMINAIRDTLEDNDPGTIAIVAGDQDYLPTLERCLRKGWKVEIYFWEQVSQTLKNLSGSQFINLNAWFNKITFLQNSLE</sequence>
<gene>
    <name evidence="2" type="ORF">PN492_00425</name>
</gene>
<dbReference type="Gene3D" id="3.40.50.1010">
    <property type="entry name" value="5'-nuclease"/>
    <property type="match status" value="1"/>
</dbReference>
<dbReference type="Proteomes" id="UP001212123">
    <property type="component" value="Unassembled WGS sequence"/>
</dbReference>